<gene>
    <name evidence="1" type="ORF">NG99_03130</name>
</gene>
<comment type="caution">
    <text evidence="1">The sequence shown here is derived from an EMBL/GenBank/DDBJ whole genome shotgun (WGS) entry which is preliminary data.</text>
</comment>
<dbReference type="AlphaFoldDB" id="A0A0A3Z9I6"/>
<reference evidence="1 2" key="1">
    <citation type="submission" date="2014-10" db="EMBL/GenBank/DDBJ databases">
        <title>Genome sequence of Erwinia typographi M043b.</title>
        <authorList>
            <person name="Chan K.-G."/>
            <person name="Tan W.-S."/>
        </authorList>
    </citation>
    <scope>NUCLEOTIDE SEQUENCE [LARGE SCALE GENOMIC DNA]</scope>
    <source>
        <strain evidence="1 2">M043b</strain>
    </source>
</reference>
<proteinExistence type="predicted"/>
<evidence type="ECO:0000313" key="1">
    <source>
        <dbReference type="EMBL" id="KGT95515.1"/>
    </source>
</evidence>
<organism evidence="1 2">
    <name type="scientific">Erwinia typographi</name>
    <dbReference type="NCBI Taxonomy" id="371042"/>
    <lineage>
        <taxon>Bacteria</taxon>
        <taxon>Pseudomonadati</taxon>
        <taxon>Pseudomonadota</taxon>
        <taxon>Gammaproteobacteria</taxon>
        <taxon>Enterobacterales</taxon>
        <taxon>Erwiniaceae</taxon>
        <taxon>Erwinia</taxon>
    </lineage>
</organism>
<dbReference type="EMBL" id="JRUQ01000014">
    <property type="protein sequence ID" value="KGT95515.1"/>
    <property type="molecule type" value="Genomic_DNA"/>
</dbReference>
<sequence>MYQDKRLRAGLQVLAGPVIVEIHKVICTEIDTETANTLNLKLFSEFKGVMAAGKSLNNAA</sequence>
<name>A0A0A3Z9I6_9GAMM</name>
<keyword evidence="2" id="KW-1185">Reference proteome</keyword>
<protein>
    <submittedName>
        <fullName evidence="1">Uncharacterized protein</fullName>
    </submittedName>
</protein>
<evidence type="ECO:0000313" key="2">
    <source>
        <dbReference type="Proteomes" id="UP000030351"/>
    </source>
</evidence>
<accession>A0A0A3Z9I6</accession>
<dbReference type="Proteomes" id="UP000030351">
    <property type="component" value="Unassembled WGS sequence"/>
</dbReference>